<reference evidence="1 2" key="1">
    <citation type="journal article" date="2014" name="Nature">
        <title>Sequential evolution of bacterial morphology by co-option of a developmental regulator.</title>
        <authorList>
            <person name="Jiang C."/>
            <person name="Brown P.J."/>
            <person name="Ducret A."/>
            <person name="Brun Y.V."/>
        </authorList>
    </citation>
    <scope>NUCLEOTIDE SEQUENCE [LARGE SCALE GENOMIC DNA]</scope>
    <source>
        <strain evidence="1 2">DSM 16100</strain>
    </source>
</reference>
<accession>V4Q5N5</accession>
<keyword evidence="2" id="KW-1185">Reference proteome</keyword>
<proteinExistence type="predicted"/>
<dbReference type="RefSeq" id="WP_018080339.1">
    <property type="nucleotide sequence ID" value="NZ_AQWM01000001.1"/>
</dbReference>
<dbReference type="Proteomes" id="UP000017837">
    <property type="component" value="Unassembled WGS sequence"/>
</dbReference>
<evidence type="ECO:0000313" key="2">
    <source>
        <dbReference type="Proteomes" id="UP000017837"/>
    </source>
</evidence>
<gene>
    <name evidence="1" type="ORF">ABENE_06155</name>
</gene>
<protein>
    <submittedName>
        <fullName evidence="1">Uncharacterized protein</fullName>
    </submittedName>
</protein>
<dbReference type="EMBL" id="AWGB01000009">
    <property type="protein sequence ID" value="ESQ93130.1"/>
    <property type="molecule type" value="Genomic_DNA"/>
</dbReference>
<dbReference type="eggNOG" id="ENOG5032ZR6">
    <property type="taxonomic scope" value="Bacteria"/>
</dbReference>
<evidence type="ECO:0000313" key="1">
    <source>
        <dbReference type="EMBL" id="ESQ93130.1"/>
    </source>
</evidence>
<dbReference type="AlphaFoldDB" id="V4Q5N5"/>
<comment type="caution">
    <text evidence="1">The sequence shown here is derived from an EMBL/GenBank/DDBJ whole genome shotgun (WGS) entry which is preliminary data.</text>
</comment>
<dbReference type="PATRIC" id="fig|1121022.4.peg.1225"/>
<dbReference type="OrthoDB" id="1493229at2"/>
<sequence>MQASGPEPSSPLADSDNEFRKLDAELRAAGVDTSQFGFYDQPSSLNPTSLRESYARWVQLRPRDAAYDAHLRTVVPKLCELIISAFEADNWHGGCVEASTMMARMLDRLGIWSFSVIGSTTFEVLTRGLCCGFYRHDFQDFQDAVLGHAWVVIPPYGVVDATVALQQWGYDPITQFLPAFVAAENTRRILPHVSDVVSWRMRSHFDFTDGYLDEALHLRLEPDLTKFGLDFPAVQIEEGPLNMRYVPLHIYMSDGPLETINHGGAMGRSGGDIWDQVVAPVLGEV</sequence>
<name>V4Q5N5_9CAUL</name>
<organism evidence="1 2">
    <name type="scientific">Asticcacaulis benevestitus DSM 16100 = ATCC BAA-896</name>
    <dbReference type="NCBI Taxonomy" id="1121022"/>
    <lineage>
        <taxon>Bacteria</taxon>
        <taxon>Pseudomonadati</taxon>
        <taxon>Pseudomonadota</taxon>
        <taxon>Alphaproteobacteria</taxon>
        <taxon>Caulobacterales</taxon>
        <taxon>Caulobacteraceae</taxon>
        <taxon>Asticcacaulis</taxon>
    </lineage>
</organism>